<sequence length="266" mass="29836">MALRLAGKSRREIKEILGPVSNSTLNDALAGTPPPAWTRRPNAKDEIRARARELRIQGLGYNEIVAELGVSKSSVSLWVRDLPQPPRMSGAEGRQRSIEGARRYWERERQVRDAQRAADVARAAEGVGDLSDREVLIAGAIAYWCEGGKRRPPVNYERVIFMNSDPGLVRFFLRFLAVAGVLRSELTYNVNIHESADIEAAQRFWEEVCSAPRSQFTKPTLKRHNPKTNRNNTGEGYHGCLRISVYRSSALYRRIEGWASAAMCAA</sequence>
<evidence type="ECO:0008006" key="4">
    <source>
        <dbReference type="Google" id="ProtNLM"/>
    </source>
</evidence>
<reference evidence="2 3" key="1">
    <citation type="submission" date="2018-11" db="EMBL/GenBank/DDBJ databases">
        <title>Trebonia kvetii gen.nov., sp.nov., a novel acidophilic actinobacterium, and proposal of the new actinobacterial family Treboniaceae fam. nov.</title>
        <authorList>
            <person name="Rapoport D."/>
            <person name="Sagova-Mareckova M."/>
            <person name="Sedlacek I."/>
            <person name="Provaznik J."/>
            <person name="Kralova S."/>
            <person name="Pavlinic D."/>
            <person name="Benes V."/>
            <person name="Kopecky J."/>
        </authorList>
    </citation>
    <scope>NUCLEOTIDE SEQUENCE [LARGE SCALE GENOMIC DNA]</scope>
    <source>
        <strain evidence="2 3">15Tr583</strain>
    </source>
</reference>
<dbReference type="SUPFAM" id="SSF46689">
    <property type="entry name" value="Homeodomain-like"/>
    <property type="match status" value="1"/>
</dbReference>
<dbReference type="AlphaFoldDB" id="A0A6P2BXM1"/>
<name>A0A6P2BXM1_9ACTN</name>
<comment type="caution">
    <text evidence="2">The sequence shown here is derived from an EMBL/GenBank/DDBJ whole genome shotgun (WGS) entry which is preliminary data.</text>
</comment>
<evidence type="ECO:0000256" key="1">
    <source>
        <dbReference type="SAM" id="MobiDB-lite"/>
    </source>
</evidence>
<protein>
    <recommendedName>
        <fullName evidence="4">Resolvase HTH domain-containing protein</fullName>
    </recommendedName>
</protein>
<feature type="region of interest" description="Disordered" evidence="1">
    <location>
        <begin position="24"/>
        <end position="43"/>
    </location>
</feature>
<dbReference type="InterPro" id="IPR009057">
    <property type="entry name" value="Homeodomain-like_sf"/>
</dbReference>
<keyword evidence="3" id="KW-1185">Reference proteome</keyword>
<dbReference type="EMBL" id="RPFW01000003">
    <property type="protein sequence ID" value="TVZ03832.1"/>
    <property type="molecule type" value="Genomic_DNA"/>
</dbReference>
<evidence type="ECO:0000313" key="2">
    <source>
        <dbReference type="EMBL" id="TVZ03832.1"/>
    </source>
</evidence>
<organism evidence="2 3">
    <name type="scientific">Trebonia kvetii</name>
    <dbReference type="NCBI Taxonomy" id="2480626"/>
    <lineage>
        <taxon>Bacteria</taxon>
        <taxon>Bacillati</taxon>
        <taxon>Actinomycetota</taxon>
        <taxon>Actinomycetes</taxon>
        <taxon>Streptosporangiales</taxon>
        <taxon>Treboniaceae</taxon>
        <taxon>Trebonia</taxon>
    </lineage>
</organism>
<evidence type="ECO:0000313" key="3">
    <source>
        <dbReference type="Proteomes" id="UP000460272"/>
    </source>
</evidence>
<accession>A0A6P2BXM1</accession>
<dbReference type="Proteomes" id="UP000460272">
    <property type="component" value="Unassembled WGS sequence"/>
</dbReference>
<proteinExistence type="predicted"/>
<gene>
    <name evidence="2" type="ORF">EAS64_15360</name>
</gene>
<dbReference type="OrthoDB" id="3512717at2"/>